<sequence>MFTTTELAQVLFATSLQPSDRLSPVQIREAVDERLCACGGDPARCAAYVAQEAGDHPETYVRRMRWALDAVAAAYTLAAA</sequence>
<proteinExistence type="predicted"/>
<dbReference type="Proteomes" id="UP000295136">
    <property type="component" value="Unassembled WGS sequence"/>
</dbReference>
<dbReference type="RefSeq" id="WP_132640997.1">
    <property type="nucleotide sequence ID" value="NZ_SMLD01000248.1"/>
</dbReference>
<evidence type="ECO:0000313" key="2">
    <source>
        <dbReference type="Proteomes" id="UP000295136"/>
    </source>
</evidence>
<keyword evidence="2" id="KW-1185">Reference proteome</keyword>
<dbReference type="EMBL" id="SMLD01000248">
    <property type="protein sequence ID" value="TDE25161.1"/>
    <property type="molecule type" value="Genomic_DNA"/>
</dbReference>
<name>A0A4R5E5Q4_9ACTN</name>
<organism evidence="1 2">
    <name type="scientific">Nonomuraea mesophila</name>
    <dbReference type="NCBI Taxonomy" id="2530382"/>
    <lineage>
        <taxon>Bacteria</taxon>
        <taxon>Bacillati</taxon>
        <taxon>Actinomycetota</taxon>
        <taxon>Actinomycetes</taxon>
        <taxon>Streptosporangiales</taxon>
        <taxon>Streptosporangiaceae</taxon>
        <taxon>Nonomuraea</taxon>
    </lineage>
</organism>
<reference evidence="1 2" key="1">
    <citation type="submission" date="2019-03" db="EMBL/GenBank/DDBJ databases">
        <title>Draft genome sequences of novel Actinobacteria.</title>
        <authorList>
            <person name="Sahin N."/>
            <person name="Ay H."/>
            <person name="Saygin H."/>
        </authorList>
    </citation>
    <scope>NUCLEOTIDE SEQUENCE [LARGE SCALE GENOMIC DNA]</scope>
    <source>
        <strain evidence="1 2">6K102</strain>
    </source>
</reference>
<protein>
    <submittedName>
        <fullName evidence="1">Uncharacterized protein</fullName>
    </submittedName>
</protein>
<accession>A0A4R5E5Q4</accession>
<evidence type="ECO:0000313" key="1">
    <source>
        <dbReference type="EMBL" id="TDE25161.1"/>
    </source>
</evidence>
<comment type="caution">
    <text evidence="1">The sequence shown here is derived from an EMBL/GenBank/DDBJ whole genome shotgun (WGS) entry which is preliminary data.</text>
</comment>
<dbReference type="AlphaFoldDB" id="A0A4R5E5Q4"/>
<gene>
    <name evidence="1" type="ORF">E1295_44890</name>
</gene>